<keyword evidence="4" id="KW-1003">Cell membrane</keyword>
<keyword evidence="13 14" id="KW-0472">Membrane</keyword>
<dbReference type="InterPro" id="IPR013767">
    <property type="entry name" value="PAS_fold"/>
</dbReference>
<dbReference type="InterPro" id="IPR035965">
    <property type="entry name" value="PAS-like_dom_sf"/>
</dbReference>
<dbReference type="SUPFAM" id="SSF55890">
    <property type="entry name" value="Sporulation response regulatory protein Spo0B"/>
    <property type="match status" value="1"/>
</dbReference>
<name>A0A1H9FVD0_9BACI</name>
<dbReference type="SMART" id="SM00091">
    <property type="entry name" value="PAS"/>
    <property type="match status" value="1"/>
</dbReference>
<dbReference type="GO" id="GO:0006355">
    <property type="term" value="P:regulation of DNA-templated transcription"/>
    <property type="evidence" value="ECO:0007669"/>
    <property type="project" value="InterPro"/>
</dbReference>
<dbReference type="FunFam" id="3.30.450.20:FF:000018">
    <property type="entry name" value="Sensor histidine kinase DcuS"/>
    <property type="match status" value="1"/>
</dbReference>
<keyword evidence="9 16" id="KW-0418">Kinase</keyword>
<dbReference type="InterPro" id="IPR033463">
    <property type="entry name" value="sCache_3"/>
</dbReference>
<dbReference type="STRING" id="571933.SAMN05216362_11334"/>
<feature type="transmembrane region" description="Helical" evidence="14">
    <location>
        <begin position="14"/>
        <end position="36"/>
    </location>
</feature>
<dbReference type="Gene3D" id="1.10.287.130">
    <property type="match status" value="1"/>
</dbReference>
<accession>A0A1H9FVD0</accession>
<evidence type="ECO:0000313" key="16">
    <source>
        <dbReference type="EMBL" id="SEQ41852.1"/>
    </source>
</evidence>
<dbReference type="OrthoDB" id="9792686at2"/>
<dbReference type="SUPFAM" id="SSF55785">
    <property type="entry name" value="PYP-like sensor domain (PAS domain)"/>
    <property type="match status" value="1"/>
</dbReference>
<keyword evidence="5" id="KW-0597">Phosphoprotein</keyword>
<dbReference type="InterPro" id="IPR039506">
    <property type="entry name" value="SPOB_a"/>
</dbReference>
<keyword evidence="10" id="KW-0067">ATP-binding</keyword>
<evidence type="ECO:0000256" key="12">
    <source>
        <dbReference type="ARBA" id="ARBA00023012"/>
    </source>
</evidence>
<dbReference type="GO" id="GO:0005886">
    <property type="term" value="C:plasma membrane"/>
    <property type="evidence" value="ECO:0007669"/>
    <property type="project" value="UniProtKB-SubCell"/>
</dbReference>
<keyword evidence="17" id="KW-1185">Reference proteome</keyword>
<dbReference type="Gene3D" id="3.30.565.10">
    <property type="entry name" value="Histidine kinase-like ATPase, C-terminal domain"/>
    <property type="match status" value="1"/>
</dbReference>
<evidence type="ECO:0000256" key="13">
    <source>
        <dbReference type="ARBA" id="ARBA00023136"/>
    </source>
</evidence>
<evidence type="ECO:0000256" key="6">
    <source>
        <dbReference type="ARBA" id="ARBA00022679"/>
    </source>
</evidence>
<evidence type="ECO:0000313" key="17">
    <source>
        <dbReference type="Proteomes" id="UP000199427"/>
    </source>
</evidence>
<dbReference type="InterPro" id="IPR000014">
    <property type="entry name" value="PAS"/>
</dbReference>
<comment type="subcellular location">
    <subcellularLocation>
        <location evidence="2">Cell membrane</location>
        <topology evidence="2">Multi-pass membrane protein</topology>
    </subcellularLocation>
</comment>
<dbReference type="Gene3D" id="3.30.450.20">
    <property type="entry name" value="PAS domain"/>
    <property type="match status" value="2"/>
</dbReference>
<dbReference type="GO" id="GO:0000155">
    <property type="term" value="F:phosphorelay sensor kinase activity"/>
    <property type="evidence" value="ECO:0007669"/>
    <property type="project" value="InterPro"/>
</dbReference>
<dbReference type="SMART" id="SM00387">
    <property type="entry name" value="HATPase_c"/>
    <property type="match status" value="1"/>
</dbReference>
<dbReference type="Pfam" id="PF02518">
    <property type="entry name" value="HATPase_c"/>
    <property type="match status" value="1"/>
</dbReference>
<evidence type="ECO:0000259" key="15">
    <source>
        <dbReference type="PROSITE" id="PS50109"/>
    </source>
</evidence>
<dbReference type="SUPFAM" id="SSF55874">
    <property type="entry name" value="ATPase domain of HSP90 chaperone/DNA topoisomerase II/histidine kinase"/>
    <property type="match status" value="1"/>
</dbReference>
<keyword evidence="8" id="KW-0547">Nucleotide-binding</keyword>
<comment type="catalytic activity">
    <reaction evidence="1">
        <text>ATP + protein L-histidine = ADP + protein N-phospho-L-histidine.</text>
        <dbReference type="EC" id="2.7.13.3"/>
    </reaction>
</comment>
<dbReference type="PANTHER" id="PTHR43547">
    <property type="entry name" value="TWO-COMPONENT HISTIDINE KINASE"/>
    <property type="match status" value="1"/>
</dbReference>
<dbReference type="SUPFAM" id="SSF103190">
    <property type="entry name" value="Sensory domain-like"/>
    <property type="match status" value="1"/>
</dbReference>
<keyword evidence="12" id="KW-0902">Two-component regulatory system</keyword>
<dbReference type="PROSITE" id="PS50109">
    <property type="entry name" value="HIS_KIN"/>
    <property type="match status" value="1"/>
</dbReference>
<evidence type="ECO:0000256" key="1">
    <source>
        <dbReference type="ARBA" id="ARBA00000085"/>
    </source>
</evidence>
<dbReference type="EC" id="2.7.13.3" evidence="3"/>
<evidence type="ECO:0000256" key="7">
    <source>
        <dbReference type="ARBA" id="ARBA00022692"/>
    </source>
</evidence>
<evidence type="ECO:0000256" key="11">
    <source>
        <dbReference type="ARBA" id="ARBA00022989"/>
    </source>
</evidence>
<dbReference type="Proteomes" id="UP000199427">
    <property type="component" value="Unassembled WGS sequence"/>
</dbReference>
<evidence type="ECO:0000256" key="4">
    <source>
        <dbReference type="ARBA" id="ARBA00022475"/>
    </source>
</evidence>
<dbReference type="InterPro" id="IPR036890">
    <property type="entry name" value="HATPase_C_sf"/>
</dbReference>
<dbReference type="PANTHER" id="PTHR43547:SF3">
    <property type="entry name" value="SENSOR PROTEIN CITS"/>
    <property type="match status" value="1"/>
</dbReference>
<gene>
    <name evidence="16" type="ORF">SAMN05216362_11334</name>
</gene>
<feature type="transmembrane region" description="Helical" evidence="14">
    <location>
        <begin position="177"/>
        <end position="195"/>
    </location>
</feature>
<dbReference type="Pfam" id="PF14689">
    <property type="entry name" value="SPOB_a"/>
    <property type="match status" value="1"/>
</dbReference>
<dbReference type="InterPro" id="IPR029151">
    <property type="entry name" value="Sensor-like_sf"/>
</dbReference>
<sequence length="538" mass="60771">MLRRLLRVSLQTKITGLVIGITSSLIILLLGVFAYLDIQQIYLNREDLSLQTAKTLSFNPDVQEAIIDRDEDELQLLINQYSGQKEGMFAVIQSKDGRFVYHPNEELIDEYYPFDDGYMAVVFGGYYTMESDEFIGSAIVGKAPVYSNSERIIGVVTVGYLKSEINQAIMNRIKSTLYFSLIIFLLGVLLSYLLARHIRKETFGLEPREIATLYRSQSSILNSISEGVIATDENGYITLVNDTAKKLLNINEPYHLQVIDSLLPEINFQEIKSLYARINNKEIRFNQRVIIINLVPIIENSKLIGTVTTFRDKTQITEMLSTLSEVKEYSDNLRAQTHEFSNKMHVISGLIQLEEYDQVRKMINEEIVDIQNNNKLIFEHIQDPKVQAVLLGKLSKASEKKIKFTVDPNSSLNVLPNYIDISHIITIMGNLIDNAFDAVAHKKQPVVSFFTLDIGQDIILEITDNGDGINEDLDLLFKKGFSTKGTGQRGFGLYNVKESINSLNGSIEVESDDHGTTFSVFIPKLKGGVTKNDKNYSS</sequence>
<protein>
    <recommendedName>
        <fullName evidence="3">histidine kinase</fullName>
        <ecNumber evidence="3">2.7.13.3</ecNumber>
    </recommendedName>
</protein>
<reference evidence="16 17" key="1">
    <citation type="submission" date="2016-10" db="EMBL/GenBank/DDBJ databases">
        <authorList>
            <person name="de Groot N.N."/>
        </authorList>
    </citation>
    <scope>NUCLEOTIDE SEQUENCE [LARGE SCALE GENOMIC DNA]</scope>
    <source>
        <strain evidence="16 17">DSM 21633</strain>
    </source>
</reference>
<evidence type="ECO:0000256" key="9">
    <source>
        <dbReference type="ARBA" id="ARBA00022777"/>
    </source>
</evidence>
<evidence type="ECO:0000256" key="2">
    <source>
        <dbReference type="ARBA" id="ARBA00004651"/>
    </source>
</evidence>
<keyword evidence="6" id="KW-0808">Transferase</keyword>
<dbReference type="InterPro" id="IPR005467">
    <property type="entry name" value="His_kinase_dom"/>
</dbReference>
<dbReference type="CDD" id="cd00130">
    <property type="entry name" value="PAS"/>
    <property type="match status" value="1"/>
</dbReference>
<proteinExistence type="predicted"/>
<evidence type="ECO:0000256" key="8">
    <source>
        <dbReference type="ARBA" id="ARBA00022741"/>
    </source>
</evidence>
<evidence type="ECO:0000256" key="14">
    <source>
        <dbReference type="SAM" id="Phobius"/>
    </source>
</evidence>
<evidence type="ECO:0000256" key="3">
    <source>
        <dbReference type="ARBA" id="ARBA00012438"/>
    </source>
</evidence>
<dbReference type="Pfam" id="PF17203">
    <property type="entry name" value="sCache_3_2"/>
    <property type="match status" value="1"/>
</dbReference>
<dbReference type="InterPro" id="IPR004358">
    <property type="entry name" value="Sig_transdc_His_kin-like_C"/>
</dbReference>
<dbReference type="InterPro" id="IPR016120">
    <property type="entry name" value="Sig_transdc_His_kin_SpoOB"/>
</dbReference>
<feature type="domain" description="Histidine kinase" evidence="15">
    <location>
        <begin position="335"/>
        <end position="526"/>
    </location>
</feature>
<dbReference type="GO" id="GO:0005524">
    <property type="term" value="F:ATP binding"/>
    <property type="evidence" value="ECO:0007669"/>
    <property type="project" value="UniProtKB-KW"/>
</dbReference>
<dbReference type="AlphaFoldDB" id="A0A1H9FVD0"/>
<organism evidence="16 17">
    <name type="scientific">Piscibacillus halophilus</name>
    <dbReference type="NCBI Taxonomy" id="571933"/>
    <lineage>
        <taxon>Bacteria</taxon>
        <taxon>Bacillati</taxon>
        <taxon>Bacillota</taxon>
        <taxon>Bacilli</taxon>
        <taxon>Bacillales</taxon>
        <taxon>Bacillaceae</taxon>
        <taxon>Piscibacillus</taxon>
    </lineage>
</organism>
<keyword evidence="7 14" id="KW-0812">Transmembrane</keyword>
<evidence type="ECO:0000256" key="5">
    <source>
        <dbReference type="ARBA" id="ARBA00022553"/>
    </source>
</evidence>
<keyword evidence="11 14" id="KW-1133">Transmembrane helix</keyword>
<dbReference type="PRINTS" id="PR00344">
    <property type="entry name" value="BCTRLSENSOR"/>
</dbReference>
<dbReference type="Pfam" id="PF00989">
    <property type="entry name" value="PAS"/>
    <property type="match status" value="1"/>
</dbReference>
<dbReference type="EMBL" id="FOES01000013">
    <property type="protein sequence ID" value="SEQ41852.1"/>
    <property type="molecule type" value="Genomic_DNA"/>
</dbReference>
<evidence type="ECO:0000256" key="10">
    <source>
        <dbReference type="ARBA" id="ARBA00022840"/>
    </source>
</evidence>
<dbReference type="InterPro" id="IPR003594">
    <property type="entry name" value="HATPase_dom"/>
</dbReference>